<feature type="transmembrane region" description="Helical" evidence="1">
    <location>
        <begin position="241"/>
        <end position="260"/>
    </location>
</feature>
<evidence type="ECO:0008006" key="4">
    <source>
        <dbReference type="Google" id="ProtNLM"/>
    </source>
</evidence>
<dbReference type="AlphaFoldDB" id="A3IW66"/>
<accession>A3IW66</accession>
<dbReference type="Gene3D" id="3.40.50.410">
    <property type="entry name" value="von Willebrand factor, type A domain"/>
    <property type="match status" value="1"/>
</dbReference>
<feature type="transmembrane region" description="Helical" evidence="1">
    <location>
        <begin position="12"/>
        <end position="34"/>
    </location>
</feature>
<dbReference type="EMBL" id="AAXW01000048">
    <property type="protein sequence ID" value="EAZ89301.1"/>
    <property type="molecule type" value="Genomic_DNA"/>
</dbReference>
<keyword evidence="3" id="KW-1185">Reference proteome</keyword>
<feature type="transmembrane region" description="Helical" evidence="1">
    <location>
        <begin position="280"/>
        <end position="304"/>
    </location>
</feature>
<dbReference type="RefSeq" id="WP_008277622.1">
    <property type="nucleotide sequence ID" value="NZ_AAXW01000048.1"/>
</dbReference>
<dbReference type="SUPFAM" id="SSF53300">
    <property type="entry name" value="vWA-like"/>
    <property type="match status" value="1"/>
</dbReference>
<comment type="caution">
    <text evidence="2">The sequence shown here is derived from an EMBL/GenBank/DDBJ whole genome shotgun (WGS) entry which is preliminary data.</text>
</comment>
<keyword evidence="1" id="KW-0812">Transmembrane</keyword>
<dbReference type="OrthoDB" id="564775at2"/>
<reference evidence="2 3" key="1">
    <citation type="submission" date="2007-03" db="EMBL/GenBank/DDBJ databases">
        <authorList>
            <person name="Stal L."/>
            <person name="Ferriera S."/>
            <person name="Johnson J."/>
            <person name="Kravitz S."/>
            <person name="Beeson K."/>
            <person name="Sutton G."/>
            <person name="Rogers Y.-H."/>
            <person name="Friedman R."/>
            <person name="Frazier M."/>
            <person name="Venter J.C."/>
        </authorList>
    </citation>
    <scope>NUCLEOTIDE SEQUENCE [LARGE SCALE GENOMIC DNA]</scope>
    <source>
        <strain evidence="2 3">CCY0110</strain>
    </source>
</reference>
<evidence type="ECO:0000313" key="3">
    <source>
        <dbReference type="Proteomes" id="UP000003781"/>
    </source>
</evidence>
<organism evidence="2 3">
    <name type="scientific">Crocosphaera chwakensis CCY0110</name>
    <dbReference type="NCBI Taxonomy" id="391612"/>
    <lineage>
        <taxon>Bacteria</taxon>
        <taxon>Bacillati</taxon>
        <taxon>Cyanobacteriota</taxon>
        <taxon>Cyanophyceae</taxon>
        <taxon>Oscillatoriophycideae</taxon>
        <taxon>Chroococcales</taxon>
        <taxon>Aphanothecaceae</taxon>
        <taxon>Crocosphaera</taxon>
        <taxon>Crocosphaera chwakensis</taxon>
    </lineage>
</organism>
<evidence type="ECO:0000256" key="1">
    <source>
        <dbReference type="SAM" id="Phobius"/>
    </source>
</evidence>
<evidence type="ECO:0000313" key="2">
    <source>
        <dbReference type="EMBL" id="EAZ89301.1"/>
    </source>
</evidence>
<proteinExistence type="predicted"/>
<sequence>MLRYRRKVIEYPLFYTPLIMVGVFLALALLFGLLNIGKPPVAVVIALDLSSSTYQGQTFNAPDTIMDQEVQAVNAYLEANAKLRNPNKVQILGIGGGKAPKLTASMDSSQDVIVGQLNSQLNDPNLPYQLRPEPQQDDLDIVINNATEILEEQQNHCKELLMVTDTGVTITQSAVTQATGKNIKINSLIFGTDSVPNLRSASRQTDGIYVDNINLSNSGGNFLEEVFLNDFFKKFNSNWKWIRFWLGCALIALFWLLVLPLDRWVFQGVLNMSMEPSGKISLGIAFIGTIITVALMIAGGLPLISSC</sequence>
<keyword evidence="1" id="KW-1133">Transmembrane helix</keyword>
<dbReference type="eggNOG" id="COG2304">
    <property type="taxonomic scope" value="Bacteria"/>
</dbReference>
<protein>
    <recommendedName>
        <fullName evidence="4">VWFA domain-containing protein</fullName>
    </recommendedName>
</protein>
<dbReference type="InterPro" id="IPR036465">
    <property type="entry name" value="vWFA_dom_sf"/>
</dbReference>
<keyword evidence="1" id="KW-0472">Membrane</keyword>
<gene>
    <name evidence="2" type="ORF">CY0110_08901</name>
</gene>
<dbReference type="Proteomes" id="UP000003781">
    <property type="component" value="Unassembled WGS sequence"/>
</dbReference>
<name>A3IW66_9CHRO</name>